<dbReference type="Proteomes" id="UP001465976">
    <property type="component" value="Unassembled WGS sequence"/>
</dbReference>
<comment type="caution">
    <text evidence="2">The sequence shown here is derived from an EMBL/GenBank/DDBJ whole genome shotgun (WGS) entry which is preliminary data.</text>
</comment>
<protein>
    <submittedName>
        <fullName evidence="2">Uncharacterized protein</fullName>
    </submittedName>
</protein>
<reference evidence="2 3" key="1">
    <citation type="submission" date="2024-02" db="EMBL/GenBank/DDBJ databases">
        <title>A draft genome for the cacao thread blight pathogen Marasmius crinis-equi.</title>
        <authorList>
            <person name="Cohen S.P."/>
            <person name="Baruah I.K."/>
            <person name="Amoako-Attah I."/>
            <person name="Bukari Y."/>
            <person name="Meinhardt L.W."/>
            <person name="Bailey B.A."/>
        </authorList>
    </citation>
    <scope>NUCLEOTIDE SEQUENCE [LARGE SCALE GENOMIC DNA]</scope>
    <source>
        <strain evidence="2 3">GH-76</strain>
    </source>
</reference>
<proteinExistence type="predicted"/>
<evidence type="ECO:0000313" key="3">
    <source>
        <dbReference type="Proteomes" id="UP001465976"/>
    </source>
</evidence>
<dbReference type="EMBL" id="JBAHYK010005110">
    <property type="protein sequence ID" value="KAL0562590.1"/>
    <property type="molecule type" value="Genomic_DNA"/>
</dbReference>
<name>A0ABR3EI96_9AGAR</name>
<accession>A0ABR3EI96</accession>
<keyword evidence="3" id="KW-1185">Reference proteome</keyword>
<feature type="non-terminal residue" evidence="2">
    <location>
        <position position="92"/>
    </location>
</feature>
<gene>
    <name evidence="2" type="ORF">V5O48_019495</name>
</gene>
<feature type="region of interest" description="Disordered" evidence="1">
    <location>
        <begin position="68"/>
        <end position="92"/>
    </location>
</feature>
<evidence type="ECO:0000313" key="2">
    <source>
        <dbReference type="EMBL" id="KAL0562590.1"/>
    </source>
</evidence>
<organism evidence="2 3">
    <name type="scientific">Marasmius crinis-equi</name>
    <dbReference type="NCBI Taxonomy" id="585013"/>
    <lineage>
        <taxon>Eukaryota</taxon>
        <taxon>Fungi</taxon>
        <taxon>Dikarya</taxon>
        <taxon>Basidiomycota</taxon>
        <taxon>Agaricomycotina</taxon>
        <taxon>Agaricomycetes</taxon>
        <taxon>Agaricomycetidae</taxon>
        <taxon>Agaricales</taxon>
        <taxon>Marasmiineae</taxon>
        <taxon>Marasmiaceae</taxon>
        <taxon>Marasmius</taxon>
    </lineage>
</organism>
<sequence>QVNRVPRRRRGQSSVSSCWWHAVVWRSEWKNVRPNPVSGILSHNTGSKTSLNNTDQCTHITVNGRKKRLSPSYRNGFGSMKTTSLPGFSHYK</sequence>
<evidence type="ECO:0000256" key="1">
    <source>
        <dbReference type="SAM" id="MobiDB-lite"/>
    </source>
</evidence>
<feature type="non-terminal residue" evidence="2">
    <location>
        <position position="1"/>
    </location>
</feature>